<feature type="compositionally biased region" description="Basic and acidic residues" evidence="1">
    <location>
        <begin position="55"/>
        <end position="66"/>
    </location>
</feature>
<organism evidence="2 3">
    <name type="scientific">Arthrobacter terrae</name>
    <dbReference type="NCBI Taxonomy" id="2935737"/>
    <lineage>
        <taxon>Bacteria</taxon>
        <taxon>Bacillati</taxon>
        <taxon>Actinomycetota</taxon>
        <taxon>Actinomycetes</taxon>
        <taxon>Micrococcales</taxon>
        <taxon>Micrococcaceae</taxon>
        <taxon>Arthrobacter</taxon>
    </lineage>
</organism>
<feature type="region of interest" description="Disordered" evidence="1">
    <location>
        <begin position="1"/>
        <end position="73"/>
    </location>
</feature>
<dbReference type="Proteomes" id="UP000655366">
    <property type="component" value="Unassembled WGS sequence"/>
</dbReference>
<proteinExistence type="predicted"/>
<feature type="compositionally biased region" description="Polar residues" evidence="1">
    <location>
        <begin position="1"/>
        <end position="20"/>
    </location>
</feature>
<evidence type="ECO:0000256" key="1">
    <source>
        <dbReference type="SAM" id="MobiDB-lite"/>
    </source>
</evidence>
<feature type="compositionally biased region" description="Basic and acidic residues" evidence="1">
    <location>
        <begin position="24"/>
        <end position="40"/>
    </location>
</feature>
<dbReference type="EMBL" id="JADNYM010000008">
    <property type="protein sequence ID" value="MBG0739338.1"/>
    <property type="molecule type" value="Genomic_DNA"/>
</dbReference>
<protein>
    <submittedName>
        <fullName evidence="2">DUF5302 domain-containing protein</fullName>
    </submittedName>
</protein>
<name>A0A931CJ87_9MICC</name>
<dbReference type="InterPro" id="IPR035172">
    <property type="entry name" value="DUF5302"/>
</dbReference>
<reference evidence="2 3" key="1">
    <citation type="submission" date="2020-11" db="EMBL/GenBank/DDBJ databases">
        <title>Arthrobacter antarcticus sp. nov., isolated from Antarctic Soil.</title>
        <authorList>
            <person name="Li J."/>
        </authorList>
    </citation>
    <scope>NUCLEOTIDE SEQUENCE [LARGE SCALE GENOMIC DNA]</scope>
    <source>
        <strain evidence="2 3">Z1-20</strain>
    </source>
</reference>
<evidence type="ECO:0000313" key="2">
    <source>
        <dbReference type="EMBL" id="MBG0739338.1"/>
    </source>
</evidence>
<dbReference type="RefSeq" id="WP_196396276.1">
    <property type="nucleotide sequence ID" value="NZ_JADNYM010000008.1"/>
</dbReference>
<keyword evidence="3" id="KW-1185">Reference proteome</keyword>
<dbReference type="AlphaFoldDB" id="A0A931CJ87"/>
<comment type="caution">
    <text evidence="2">The sequence shown here is derived from an EMBL/GenBank/DDBJ whole genome shotgun (WGS) entry which is preliminary data.</text>
</comment>
<dbReference type="Pfam" id="PF17227">
    <property type="entry name" value="DUF5302"/>
    <property type="match status" value="1"/>
</dbReference>
<evidence type="ECO:0000313" key="3">
    <source>
        <dbReference type="Proteomes" id="UP000655366"/>
    </source>
</evidence>
<accession>A0A931CJ87</accession>
<sequence>MTTSDDPTGSDPQQGQSTGAKTGPSEDMKKKFREALDRKNGQHHATVEASTGAKINHEHGSASQKREFRRKSG</sequence>
<gene>
    <name evidence="2" type="ORF">IV500_08035</name>
</gene>